<evidence type="ECO:0000313" key="2">
    <source>
        <dbReference type="EMBL" id="KAG2285086.1"/>
    </source>
</evidence>
<keyword evidence="3" id="KW-1185">Reference proteome</keyword>
<organism evidence="2 3">
    <name type="scientific">Brassica carinata</name>
    <name type="common">Ethiopian mustard</name>
    <name type="synonym">Abyssinian cabbage</name>
    <dbReference type="NCBI Taxonomy" id="52824"/>
    <lineage>
        <taxon>Eukaryota</taxon>
        <taxon>Viridiplantae</taxon>
        <taxon>Streptophyta</taxon>
        <taxon>Embryophyta</taxon>
        <taxon>Tracheophyta</taxon>
        <taxon>Spermatophyta</taxon>
        <taxon>Magnoliopsida</taxon>
        <taxon>eudicotyledons</taxon>
        <taxon>Gunneridae</taxon>
        <taxon>Pentapetalae</taxon>
        <taxon>rosids</taxon>
        <taxon>malvids</taxon>
        <taxon>Brassicales</taxon>
        <taxon>Brassicaceae</taxon>
        <taxon>Brassiceae</taxon>
        <taxon>Brassica</taxon>
    </lineage>
</organism>
<dbReference type="EMBL" id="JAAMPC010000010">
    <property type="protein sequence ID" value="KAG2285086.1"/>
    <property type="molecule type" value="Genomic_DNA"/>
</dbReference>
<dbReference type="AlphaFoldDB" id="A0A8X7RB51"/>
<name>A0A8X7RB51_BRACI</name>
<keyword evidence="1" id="KW-0812">Transmembrane</keyword>
<reference evidence="2 3" key="1">
    <citation type="submission" date="2020-02" db="EMBL/GenBank/DDBJ databases">
        <authorList>
            <person name="Ma Q."/>
            <person name="Huang Y."/>
            <person name="Song X."/>
            <person name="Pei D."/>
        </authorList>
    </citation>
    <scope>NUCLEOTIDE SEQUENCE [LARGE SCALE GENOMIC DNA]</scope>
    <source>
        <strain evidence="2">Sxm20200214</strain>
        <tissue evidence="2">Leaf</tissue>
    </source>
</reference>
<gene>
    <name evidence="2" type="ORF">Bca52824_044690</name>
</gene>
<keyword evidence="1" id="KW-0472">Membrane</keyword>
<sequence length="106" mass="12478">MWSTPLLVSTTGVFITVLKDVTAEQRYQLTTPILLVVVRHGCYDRLRVKLERRRTGMNVSLLMFLVVRFIAFFMFYEFSLYLYVIVGKFPFLKPLWVYTAFGFFGS</sequence>
<feature type="transmembrane region" description="Helical" evidence="1">
    <location>
        <begin position="55"/>
        <end position="75"/>
    </location>
</feature>
<proteinExistence type="predicted"/>
<dbReference type="Proteomes" id="UP000886595">
    <property type="component" value="Unassembled WGS sequence"/>
</dbReference>
<keyword evidence="1" id="KW-1133">Transmembrane helix</keyword>
<accession>A0A8X7RB51</accession>
<evidence type="ECO:0000256" key="1">
    <source>
        <dbReference type="SAM" id="Phobius"/>
    </source>
</evidence>
<evidence type="ECO:0000313" key="3">
    <source>
        <dbReference type="Proteomes" id="UP000886595"/>
    </source>
</evidence>
<dbReference type="OrthoDB" id="10336663at2759"/>
<comment type="caution">
    <text evidence="2">The sequence shown here is derived from an EMBL/GenBank/DDBJ whole genome shotgun (WGS) entry which is preliminary data.</text>
</comment>
<protein>
    <submittedName>
        <fullName evidence="2">Uncharacterized protein</fullName>
    </submittedName>
</protein>